<name>A0AAD8HJ96_9APIA</name>
<keyword evidence="4" id="KW-1185">Reference proteome</keyword>
<evidence type="ECO:0000256" key="1">
    <source>
        <dbReference type="SAM" id="MobiDB-lite"/>
    </source>
</evidence>
<evidence type="ECO:0000313" key="3">
    <source>
        <dbReference type="EMBL" id="KAK1367304.1"/>
    </source>
</evidence>
<protein>
    <recommendedName>
        <fullName evidence="2">hAT-like transposase RNase-H fold domain-containing protein</fullName>
    </recommendedName>
</protein>
<evidence type="ECO:0000313" key="4">
    <source>
        <dbReference type="Proteomes" id="UP001237642"/>
    </source>
</evidence>
<gene>
    <name evidence="3" type="ORF">POM88_042865</name>
</gene>
<feature type="compositionally biased region" description="Low complexity" evidence="1">
    <location>
        <begin position="1"/>
        <end position="19"/>
    </location>
</feature>
<dbReference type="Pfam" id="PF14372">
    <property type="entry name" value="hAT-like_RNase-H"/>
    <property type="match status" value="1"/>
</dbReference>
<dbReference type="GO" id="GO:0003677">
    <property type="term" value="F:DNA binding"/>
    <property type="evidence" value="ECO:0007669"/>
    <property type="project" value="InterPro"/>
</dbReference>
<feature type="domain" description="hAT-like transposase RNase-H fold" evidence="2">
    <location>
        <begin position="77"/>
        <end position="126"/>
    </location>
</feature>
<organism evidence="3 4">
    <name type="scientific">Heracleum sosnowskyi</name>
    <dbReference type="NCBI Taxonomy" id="360622"/>
    <lineage>
        <taxon>Eukaryota</taxon>
        <taxon>Viridiplantae</taxon>
        <taxon>Streptophyta</taxon>
        <taxon>Embryophyta</taxon>
        <taxon>Tracheophyta</taxon>
        <taxon>Spermatophyta</taxon>
        <taxon>Magnoliopsida</taxon>
        <taxon>eudicotyledons</taxon>
        <taxon>Gunneridae</taxon>
        <taxon>Pentapetalae</taxon>
        <taxon>asterids</taxon>
        <taxon>campanulids</taxon>
        <taxon>Apiales</taxon>
        <taxon>Apiaceae</taxon>
        <taxon>Apioideae</taxon>
        <taxon>apioid superclade</taxon>
        <taxon>Tordylieae</taxon>
        <taxon>Tordyliinae</taxon>
        <taxon>Heracleum</taxon>
    </lineage>
</organism>
<dbReference type="AlphaFoldDB" id="A0AAD8HJ96"/>
<proteinExistence type="predicted"/>
<accession>A0AAD8HJ96</accession>
<dbReference type="EMBL" id="JAUIZM010000009">
    <property type="protein sequence ID" value="KAK1367304.1"/>
    <property type="molecule type" value="Genomic_DNA"/>
</dbReference>
<dbReference type="InterPro" id="IPR025525">
    <property type="entry name" value="hAT-like_transposase_RNase-H"/>
</dbReference>
<feature type="region of interest" description="Disordered" evidence="1">
    <location>
        <begin position="1"/>
        <end position="21"/>
    </location>
</feature>
<reference evidence="3" key="2">
    <citation type="submission" date="2023-05" db="EMBL/GenBank/DDBJ databases">
        <authorList>
            <person name="Schelkunov M.I."/>
        </authorList>
    </citation>
    <scope>NUCLEOTIDE SEQUENCE</scope>
    <source>
        <strain evidence="3">Hsosn_3</strain>
        <tissue evidence="3">Leaf</tissue>
    </source>
</reference>
<dbReference type="Proteomes" id="UP001237642">
    <property type="component" value="Unassembled WGS sequence"/>
</dbReference>
<evidence type="ECO:0000259" key="2">
    <source>
        <dbReference type="Pfam" id="PF14372"/>
    </source>
</evidence>
<sequence>MEQGNVSGSASSNSVGMVSTKCDANKSDQDCTILSQGHENDLAGQQKEQRAKKQKVLTSIVWEHFDRIKTETKEGTQIIDAIFAVILDPRYKMAIVTYAYKGMYETHAEFYIDEIRDFLSQIFTEYSEKFGKKSGLVENSGLGSGGIAGSSVGREWLGGFQDFVASSNLAEQTRKKKDLELTDSFNKIDIFLFTVGSTGNTERFISGRGKFQNGSFSGRSYLAGRGYGRNEVRI</sequence>
<reference evidence="3" key="1">
    <citation type="submission" date="2023-02" db="EMBL/GenBank/DDBJ databases">
        <title>Genome of toxic invasive species Heracleum sosnowskyi carries increased number of genes despite the absence of recent whole-genome duplications.</title>
        <authorList>
            <person name="Schelkunov M."/>
            <person name="Shtratnikova V."/>
            <person name="Makarenko M."/>
            <person name="Klepikova A."/>
            <person name="Omelchenko D."/>
            <person name="Novikova G."/>
            <person name="Obukhova E."/>
            <person name="Bogdanov V."/>
            <person name="Penin A."/>
            <person name="Logacheva M."/>
        </authorList>
    </citation>
    <scope>NUCLEOTIDE SEQUENCE</scope>
    <source>
        <strain evidence="3">Hsosn_3</strain>
        <tissue evidence="3">Leaf</tissue>
    </source>
</reference>
<comment type="caution">
    <text evidence="3">The sequence shown here is derived from an EMBL/GenBank/DDBJ whole genome shotgun (WGS) entry which is preliminary data.</text>
</comment>